<dbReference type="InterPro" id="IPR002589">
    <property type="entry name" value="Macro_dom"/>
</dbReference>
<evidence type="ECO:0000256" key="3">
    <source>
        <dbReference type="ARBA" id="ARBA00022679"/>
    </source>
</evidence>
<evidence type="ECO:0000313" key="8">
    <source>
        <dbReference type="Proteomes" id="UP001634394"/>
    </source>
</evidence>
<dbReference type="EMBL" id="JBJQND010000010">
    <property type="protein sequence ID" value="KAL3863402.1"/>
    <property type="molecule type" value="Genomic_DNA"/>
</dbReference>
<comment type="caution">
    <text evidence="7">The sequence shown here is derived from an EMBL/GenBank/DDBJ whole genome shotgun (WGS) entry which is preliminary data.</text>
</comment>
<dbReference type="GO" id="GO:0005634">
    <property type="term" value="C:nucleus"/>
    <property type="evidence" value="ECO:0007669"/>
    <property type="project" value="UniProtKB-SubCell"/>
</dbReference>
<keyword evidence="5" id="KW-0539">Nucleus</keyword>
<gene>
    <name evidence="7" type="ORF">ACJMK2_005159</name>
</gene>
<dbReference type="Pfam" id="PF01661">
    <property type="entry name" value="Macro"/>
    <property type="match status" value="1"/>
</dbReference>
<name>A0ABD3VP81_SINWO</name>
<dbReference type="AlphaFoldDB" id="A0ABD3VP81"/>
<evidence type="ECO:0000259" key="6">
    <source>
        <dbReference type="PROSITE" id="PS51154"/>
    </source>
</evidence>
<dbReference type="SMART" id="SM00506">
    <property type="entry name" value="A1pp"/>
    <property type="match status" value="1"/>
</dbReference>
<dbReference type="Gene3D" id="3.40.220.10">
    <property type="entry name" value="Leucine Aminopeptidase, subunit E, domain 1"/>
    <property type="match status" value="1"/>
</dbReference>
<sequence length="732" mass="83405">MAALYVEEDSDFVSYNSISSSDLYADRPEIFRRKPEQIRFIWICKENNTCTQKDYKLEEFGLDPYTCGYLGRGRTISDDCNSMTANAAFAVELKEKYQNHTFTTENGQIICIQVDKCLSDSEAEKWQMEVATLFKAVNTVKTYKKSFPEKQENFDIVKKKLNHHLKESIVIAYTCDDLKNTTEIIFAYEDKHMLDTLVTLTDDMDKQSITRQSLVLQPDETKSSQILDALKFAPVDSKLDGDSVHVVGFEEDINSILVKIRSLSSFKKEKVVYLHEEELTILKMNAANAFIKKQIKKFSDRPDLGWILDGNVVRIVGPDEETVNSCAECVKACFESRTFKEIHKNVISSRTCKLELDRLQQRFNGKCILKCFNDTIKITSTSDIHEVVTKKIEQFLERFIPDSVTIKSDSHKLDFLEESCRVSDKNVFQDELFQIRRTSRSEVQIDGTTHGINEVRKVFDNISIRVAWVARPDIIFFLQSEEGSRLIRDVAEKCKCIVRIGHGDVHIQVVMGNIEEQRADVIVNSAAPDLTLQKGEVATCLSKTAGDMLQKDIQKQYPKGVEEGKVVKGEKVGLLLCKRVYHAVPAMGAAEKNGIQTIKTMMNECLEMANEDKYESIVFPVFGTGTLNYPPDKVAPAMYDVVTKFALDSALRGTTLKEISIIMFPENSKVIKAFEAVTKAQLRRTNNCKMGREKLYMEPDCLLSFYVRFTADSNENIEKAVSYMEQHLPLKR</sequence>
<comment type="subcellular location">
    <subcellularLocation>
        <location evidence="1">Nucleus</location>
    </subcellularLocation>
</comment>
<protein>
    <recommendedName>
        <fullName evidence="6">Macro domain-containing protein</fullName>
    </recommendedName>
</protein>
<proteinExistence type="predicted"/>
<dbReference type="PANTHER" id="PTHR14453">
    <property type="entry name" value="PARP/ZINC FINGER CCCH TYPE DOMAIN CONTAINING PROTEIN"/>
    <property type="match status" value="1"/>
</dbReference>
<dbReference type="PROSITE" id="PS51154">
    <property type="entry name" value="MACRO"/>
    <property type="match status" value="1"/>
</dbReference>
<accession>A0ABD3VP81</accession>
<evidence type="ECO:0000256" key="5">
    <source>
        <dbReference type="ARBA" id="ARBA00023242"/>
    </source>
</evidence>
<dbReference type="SUPFAM" id="SSF52949">
    <property type="entry name" value="Macro domain-like"/>
    <property type="match status" value="1"/>
</dbReference>
<keyword evidence="2" id="KW-0328">Glycosyltransferase</keyword>
<keyword evidence="4" id="KW-0520">NAD</keyword>
<keyword evidence="8" id="KW-1185">Reference proteome</keyword>
<dbReference type="InterPro" id="IPR052056">
    <property type="entry name" value="Mono-ARTD/PARP"/>
</dbReference>
<feature type="domain" description="Macro" evidence="6">
    <location>
        <begin position="494"/>
        <end position="682"/>
    </location>
</feature>
<organism evidence="7 8">
    <name type="scientific">Sinanodonta woodiana</name>
    <name type="common">Chinese pond mussel</name>
    <name type="synonym">Anodonta woodiana</name>
    <dbReference type="NCBI Taxonomy" id="1069815"/>
    <lineage>
        <taxon>Eukaryota</taxon>
        <taxon>Metazoa</taxon>
        <taxon>Spiralia</taxon>
        <taxon>Lophotrochozoa</taxon>
        <taxon>Mollusca</taxon>
        <taxon>Bivalvia</taxon>
        <taxon>Autobranchia</taxon>
        <taxon>Heteroconchia</taxon>
        <taxon>Palaeoheterodonta</taxon>
        <taxon>Unionida</taxon>
        <taxon>Unionoidea</taxon>
        <taxon>Unionidae</taxon>
        <taxon>Unioninae</taxon>
        <taxon>Sinanodonta</taxon>
    </lineage>
</organism>
<evidence type="ECO:0000256" key="2">
    <source>
        <dbReference type="ARBA" id="ARBA00022676"/>
    </source>
</evidence>
<reference evidence="7 8" key="1">
    <citation type="submission" date="2024-11" db="EMBL/GenBank/DDBJ databases">
        <title>Chromosome-level genome assembly of the freshwater bivalve Anodonta woodiana.</title>
        <authorList>
            <person name="Chen X."/>
        </authorList>
    </citation>
    <scope>NUCLEOTIDE SEQUENCE [LARGE SCALE GENOMIC DNA]</scope>
    <source>
        <strain evidence="7">MN2024</strain>
        <tissue evidence="7">Gills</tissue>
    </source>
</reference>
<evidence type="ECO:0000256" key="4">
    <source>
        <dbReference type="ARBA" id="ARBA00023027"/>
    </source>
</evidence>
<evidence type="ECO:0000313" key="7">
    <source>
        <dbReference type="EMBL" id="KAL3863402.1"/>
    </source>
</evidence>
<dbReference type="Proteomes" id="UP001634394">
    <property type="component" value="Unassembled WGS sequence"/>
</dbReference>
<dbReference type="PANTHER" id="PTHR14453:SF67">
    <property type="entry name" value="POLY [ADP-RIBOSE] POLYMERASE"/>
    <property type="match status" value="1"/>
</dbReference>
<evidence type="ECO:0000256" key="1">
    <source>
        <dbReference type="ARBA" id="ARBA00004123"/>
    </source>
</evidence>
<dbReference type="GO" id="GO:0016757">
    <property type="term" value="F:glycosyltransferase activity"/>
    <property type="evidence" value="ECO:0007669"/>
    <property type="project" value="UniProtKB-KW"/>
</dbReference>
<keyword evidence="3" id="KW-0808">Transferase</keyword>
<dbReference type="InterPro" id="IPR043472">
    <property type="entry name" value="Macro_dom-like"/>
</dbReference>